<dbReference type="Gene3D" id="3.30.1330.10">
    <property type="entry name" value="PurM-like, N-terminal domain"/>
    <property type="match status" value="1"/>
</dbReference>
<dbReference type="InterPro" id="IPR036921">
    <property type="entry name" value="PurM-like_N_sf"/>
</dbReference>
<organism evidence="4 5">
    <name type="scientific">Microbulbifer variabilis</name>
    <dbReference type="NCBI Taxonomy" id="266805"/>
    <lineage>
        <taxon>Bacteria</taxon>
        <taxon>Pseudomonadati</taxon>
        <taxon>Pseudomonadota</taxon>
        <taxon>Gammaproteobacteria</taxon>
        <taxon>Cellvibrionales</taxon>
        <taxon>Microbulbiferaceae</taxon>
        <taxon>Microbulbifer</taxon>
    </lineage>
</organism>
<dbReference type="EMBL" id="CP092418">
    <property type="protein sequence ID" value="USD23584.1"/>
    <property type="molecule type" value="Genomic_DNA"/>
</dbReference>
<dbReference type="InterPro" id="IPR016188">
    <property type="entry name" value="PurM-like_N"/>
</dbReference>
<dbReference type="SUPFAM" id="SSF55326">
    <property type="entry name" value="PurM N-terminal domain-like"/>
    <property type="match status" value="1"/>
</dbReference>
<evidence type="ECO:0000259" key="2">
    <source>
        <dbReference type="Pfam" id="PF00586"/>
    </source>
</evidence>
<dbReference type="InterPro" id="IPR010918">
    <property type="entry name" value="PurM-like_C_dom"/>
</dbReference>
<sequence>MNLQCPLPTTNKDSIRLGHGSGGEMTQQLLKEFIQPLFKNTWIDQAHDSATLPWDSDRLVFTTDSFVITPLFFPGGDIGKLAVYGTVNDLAMGGAEAKFLSCSLILEEGLPFNTLKKVLQSMAGAAEETGVKLVTGDTKVVERGKGDGIYINTSGVGSLLSNHPIDPSYIRPGDRILLSGDIGRHGITVMASREGLEFETALTSDCAPLNAAISALLQGGIPLHCLRDLTRGGLATALVELAETSGQAFELDEAQIPVCESVYGACEMLGLDPLYVANEGRFVAFIPAEYADQASAILREERVGASCAIIGKVTGKPSAQVILKNSLGCDRLLQRLPGEQLPRIC</sequence>
<dbReference type="RefSeq" id="WP_252085929.1">
    <property type="nucleotide sequence ID" value="NZ_CP092418.1"/>
</dbReference>
<evidence type="ECO:0000313" key="4">
    <source>
        <dbReference type="EMBL" id="USD23584.1"/>
    </source>
</evidence>
<dbReference type="Proteomes" id="UP001055658">
    <property type="component" value="Chromosome"/>
</dbReference>
<dbReference type="PANTHER" id="PTHR30303:SF0">
    <property type="entry name" value="CARBAMOYL DEHYDRATASE HYPE"/>
    <property type="match status" value="1"/>
</dbReference>
<proteinExistence type="inferred from homology"/>
<keyword evidence="5" id="KW-1185">Reference proteome</keyword>
<evidence type="ECO:0000313" key="5">
    <source>
        <dbReference type="Proteomes" id="UP001055658"/>
    </source>
</evidence>
<dbReference type="InterPro" id="IPR011854">
    <property type="entry name" value="HypE"/>
</dbReference>
<dbReference type="Pfam" id="PF02769">
    <property type="entry name" value="AIRS_C"/>
    <property type="match status" value="1"/>
</dbReference>
<dbReference type="SUPFAM" id="SSF56042">
    <property type="entry name" value="PurM C-terminal domain-like"/>
    <property type="match status" value="1"/>
</dbReference>
<protein>
    <submittedName>
        <fullName evidence="4">Hydrogenase expression/formation protein HypE</fullName>
    </submittedName>
</protein>
<dbReference type="Pfam" id="PF00586">
    <property type="entry name" value="AIRS"/>
    <property type="match status" value="1"/>
</dbReference>
<accession>A0ABY4VGY4</accession>
<feature type="domain" description="PurM-like N-terminal" evidence="2">
    <location>
        <begin position="48"/>
        <end position="158"/>
    </location>
</feature>
<dbReference type="InterPro" id="IPR036676">
    <property type="entry name" value="PurM-like_C_sf"/>
</dbReference>
<evidence type="ECO:0000259" key="3">
    <source>
        <dbReference type="Pfam" id="PF02769"/>
    </source>
</evidence>
<reference evidence="4" key="1">
    <citation type="submission" date="2022-02" db="EMBL/GenBank/DDBJ databases">
        <title>Coral-associated bacteria.</title>
        <authorList>
            <person name="Tang K."/>
            <person name="Wang X."/>
        </authorList>
    </citation>
    <scope>NUCLEOTIDE SEQUENCE</scope>
    <source>
        <strain evidence="4">SCSIO 43006</strain>
    </source>
</reference>
<dbReference type="Gene3D" id="3.90.650.10">
    <property type="entry name" value="PurM-like C-terminal domain"/>
    <property type="match status" value="1"/>
</dbReference>
<name>A0ABY4VGY4_9GAMM</name>
<comment type="similarity">
    <text evidence="1">Belongs to the HypE family.</text>
</comment>
<dbReference type="PANTHER" id="PTHR30303">
    <property type="entry name" value="HYDROGENASE ISOENZYMES FORMATION PROTEIN HYPE"/>
    <property type="match status" value="1"/>
</dbReference>
<dbReference type="PIRSF" id="PIRSF005644">
    <property type="entry name" value="Hdrgns_mtr_HypE"/>
    <property type="match status" value="1"/>
</dbReference>
<dbReference type="CDD" id="cd02197">
    <property type="entry name" value="HypE"/>
    <property type="match status" value="1"/>
</dbReference>
<feature type="domain" description="PurM-like C-terminal" evidence="3">
    <location>
        <begin position="171"/>
        <end position="323"/>
    </location>
</feature>
<dbReference type="NCBIfam" id="TIGR02124">
    <property type="entry name" value="hypE"/>
    <property type="match status" value="1"/>
</dbReference>
<evidence type="ECO:0000256" key="1">
    <source>
        <dbReference type="ARBA" id="ARBA00006243"/>
    </source>
</evidence>
<gene>
    <name evidence="4" type="primary">hypE</name>
    <name evidence="4" type="ORF">MJO52_10705</name>
</gene>